<dbReference type="InterPro" id="IPR036249">
    <property type="entry name" value="Thioredoxin-like_sf"/>
</dbReference>
<gene>
    <name evidence="2" type="ORF">OKIOD_LOCUS2291</name>
</gene>
<sequence length="191" mass="22469">MKLLKLGLATVASCFDVVYDEENVNNLDNAEIAEIPHHSENVDLGWAGAREPRGWGEYYDWVNILDATEEFADDKPILLLIIPEDCDDCVHCRSIREEFKNDQELLRISKHFHVVNFLGYEESQSHWDPKIANAHYFPRFYFLEPHGDIIPWAVNTMRKDDKAFYYNHSSEILKTAKEVFHGYYKYKHDEL</sequence>
<dbReference type="InterPro" id="IPR051099">
    <property type="entry name" value="AGR/TXD"/>
</dbReference>
<organism evidence="2 3">
    <name type="scientific">Oikopleura dioica</name>
    <name type="common">Tunicate</name>
    <dbReference type="NCBI Taxonomy" id="34765"/>
    <lineage>
        <taxon>Eukaryota</taxon>
        <taxon>Metazoa</taxon>
        <taxon>Chordata</taxon>
        <taxon>Tunicata</taxon>
        <taxon>Appendicularia</taxon>
        <taxon>Copelata</taxon>
        <taxon>Oikopleuridae</taxon>
        <taxon>Oikopleura</taxon>
    </lineage>
</organism>
<keyword evidence="3" id="KW-1185">Reference proteome</keyword>
<dbReference type="PANTHER" id="PTHR15337:SF11">
    <property type="entry name" value="THIOREDOXIN DOMAIN-CONTAINING PROTEIN"/>
    <property type="match status" value="1"/>
</dbReference>
<name>A0ABN7RSD9_OIKDI</name>
<accession>A0ABN7RSD9</accession>
<evidence type="ECO:0000313" key="2">
    <source>
        <dbReference type="EMBL" id="CAG5084774.1"/>
    </source>
</evidence>
<dbReference type="Gene3D" id="3.40.30.10">
    <property type="entry name" value="Glutaredoxin"/>
    <property type="match status" value="1"/>
</dbReference>
<keyword evidence="1" id="KW-0732">Signal</keyword>
<evidence type="ECO:0000313" key="3">
    <source>
        <dbReference type="Proteomes" id="UP001158576"/>
    </source>
</evidence>
<protein>
    <submittedName>
        <fullName evidence="2">Oidioi.mRNA.OKI2018_I69.PAR.g10733.t1.cds</fullName>
    </submittedName>
</protein>
<evidence type="ECO:0000256" key="1">
    <source>
        <dbReference type="ARBA" id="ARBA00022729"/>
    </source>
</evidence>
<dbReference type="PANTHER" id="PTHR15337">
    <property type="entry name" value="ANTERIOR GRADIENT PROTEIN-RELATED"/>
    <property type="match status" value="1"/>
</dbReference>
<reference evidence="2 3" key="1">
    <citation type="submission" date="2021-04" db="EMBL/GenBank/DDBJ databases">
        <authorList>
            <person name="Bliznina A."/>
        </authorList>
    </citation>
    <scope>NUCLEOTIDE SEQUENCE [LARGE SCALE GENOMIC DNA]</scope>
</reference>
<dbReference type="EMBL" id="OU015568">
    <property type="protein sequence ID" value="CAG5084774.1"/>
    <property type="molecule type" value="Genomic_DNA"/>
</dbReference>
<dbReference type="SUPFAM" id="SSF52833">
    <property type="entry name" value="Thioredoxin-like"/>
    <property type="match status" value="1"/>
</dbReference>
<dbReference type="Proteomes" id="UP001158576">
    <property type="component" value="Chromosome PAR"/>
</dbReference>
<proteinExistence type="predicted"/>